<evidence type="ECO:0000313" key="4">
    <source>
        <dbReference type="Proteomes" id="UP000198838"/>
    </source>
</evidence>
<feature type="region of interest" description="Disordered" evidence="1">
    <location>
        <begin position="25"/>
        <end position="58"/>
    </location>
</feature>
<dbReference type="Proteomes" id="UP000198838">
    <property type="component" value="Unassembled WGS sequence"/>
</dbReference>
<feature type="signal peptide" evidence="2">
    <location>
        <begin position="1"/>
        <end position="23"/>
    </location>
</feature>
<keyword evidence="4" id="KW-1185">Reference proteome</keyword>
<gene>
    <name evidence="3" type="ORF">SAMN05216249_1302</name>
</gene>
<dbReference type="EMBL" id="FOJY01000030">
    <property type="protein sequence ID" value="SFB38491.1"/>
    <property type="molecule type" value="Genomic_DNA"/>
</dbReference>
<sequence length="306" mass="33760">MKKKLKWIMGVLLLLLFAGVAFGSASNGSKDKKEIATSDNVESGSKKENEETASENNKTDLATIDEQVLIDNNGIKITAEEYITDSIWGDGIKLMIENNTDKDYTIGCDALIVNDYMITDLFASEIAAGKSANETMYLYSSALQAAGIDSVGKVEMYFHAFDSNVDYLFQNEYALIQTSEFENMDTTPNDAGKELFNMDGIKIVGKTVDENSFWGSAILLYIENTSGKNIGISVDDMSINGFMMNPIFSTSIYDGKKAINDITILSSDLEDNGITSIDNVELKFNIYDLKTFETIKNTDPITFTAK</sequence>
<evidence type="ECO:0000313" key="3">
    <source>
        <dbReference type="EMBL" id="SFB38491.1"/>
    </source>
</evidence>
<accession>A0A1I1AKC0</accession>
<proteinExistence type="predicted"/>
<dbReference type="AlphaFoldDB" id="A0A1I1AKC0"/>
<evidence type="ECO:0008006" key="5">
    <source>
        <dbReference type="Google" id="ProtNLM"/>
    </source>
</evidence>
<organism evidence="3 4">
    <name type="scientific">Acetitomaculum ruminis DSM 5522</name>
    <dbReference type="NCBI Taxonomy" id="1120918"/>
    <lineage>
        <taxon>Bacteria</taxon>
        <taxon>Bacillati</taxon>
        <taxon>Bacillota</taxon>
        <taxon>Clostridia</taxon>
        <taxon>Lachnospirales</taxon>
        <taxon>Lachnospiraceae</taxon>
        <taxon>Acetitomaculum</taxon>
    </lineage>
</organism>
<protein>
    <recommendedName>
        <fullName evidence="5">DUF4352 domain-containing protein</fullName>
    </recommendedName>
</protein>
<dbReference type="RefSeq" id="WP_242949155.1">
    <property type="nucleotide sequence ID" value="NZ_FOJY01000030.1"/>
</dbReference>
<name>A0A1I1AKC0_9FIRM</name>
<keyword evidence="2" id="KW-0732">Signal</keyword>
<evidence type="ECO:0000256" key="2">
    <source>
        <dbReference type="SAM" id="SignalP"/>
    </source>
</evidence>
<evidence type="ECO:0000256" key="1">
    <source>
        <dbReference type="SAM" id="MobiDB-lite"/>
    </source>
</evidence>
<feature type="chain" id="PRO_5011520659" description="DUF4352 domain-containing protein" evidence="2">
    <location>
        <begin position="24"/>
        <end position="306"/>
    </location>
</feature>
<reference evidence="3 4" key="1">
    <citation type="submission" date="2016-10" db="EMBL/GenBank/DDBJ databases">
        <authorList>
            <person name="de Groot N.N."/>
        </authorList>
    </citation>
    <scope>NUCLEOTIDE SEQUENCE [LARGE SCALE GENOMIC DNA]</scope>
    <source>
        <strain evidence="3 4">DSM 5522</strain>
    </source>
</reference>